<keyword evidence="3" id="KW-1185">Reference proteome</keyword>
<evidence type="ECO:0000313" key="2">
    <source>
        <dbReference type="EMBL" id="RUM97286.1"/>
    </source>
</evidence>
<feature type="region of interest" description="Disordered" evidence="1">
    <location>
        <begin position="1"/>
        <end position="26"/>
    </location>
</feature>
<dbReference type="Proteomes" id="UP000281647">
    <property type="component" value="Unassembled WGS sequence"/>
</dbReference>
<dbReference type="AlphaFoldDB" id="A0A432V561"/>
<dbReference type="RefSeq" id="WP_128625210.1">
    <property type="nucleotide sequence ID" value="NZ_ML133511.1"/>
</dbReference>
<dbReference type="OrthoDB" id="8030547at2"/>
<evidence type="ECO:0000256" key="1">
    <source>
        <dbReference type="SAM" id="MobiDB-lite"/>
    </source>
</evidence>
<organism evidence="2 3">
    <name type="scientific">Borborobacter arsenicus</name>
    <dbReference type="NCBI Taxonomy" id="1851146"/>
    <lineage>
        <taxon>Bacteria</taxon>
        <taxon>Pseudomonadati</taxon>
        <taxon>Pseudomonadota</taxon>
        <taxon>Alphaproteobacteria</taxon>
        <taxon>Hyphomicrobiales</taxon>
        <taxon>Phyllobacteriaceae</taxon>
        <taxon>Borborobacter</taxon>
    </lineage>
</organism>
<accession>A0A432V561</accession>
<reference evidence="2 3" key="1">
    <citation type="submission" date="2018-11" db="EMBL/GenBank/DDBJ databases">
        <title>Pseudaminobacter arsenicus sp. nov., an arsenic-resistant bacterium isolated from arsenic-rich aquifers.</title>
        <authorList>
            <person name="Mu Y."/>
        </authorList>
    </citation>
    <scope>NUCLEOTIDE SEQUENCE [LARGE SCALE GENOMIC DNA]</scope>
    <source>
        <strain evidence="2 3">CB3</strain>
    </source>
</reference>
<gene>
    <name evidence="2" type="ORF">EET67_13685</name>
</gene>
<proteinExistence type="predicted"/>
<protein>
    <submittedName>
        <fullName evidence="2">Uncharacterized protein</fullName>
    </submittedName>
</protein>
<sequence length="118" mass="12168">MDQQAGEESIANTVSENAVELAEKGAPIEDSDFEEVVRGALDAVGGTLLFKMRVEQSEEPHLAAAAFVGEGETRQFLVLTMPISGGRLRVETAAKSTSPIAGIAAAYAGLADAFGTAA</sequence>
<evidence type="ECO:0000313" key="3">
    <source>
        <dbReference type="Proteomes" id="UP000281647"/>
    </source>
</evidence>
<comment type="caution">
    <text evidence="2">The sequence shown here is derived from an EMBL/GenBank/DDBJ whole genome shotgun (WGS) entry which is preliminary data.</text>
</comment>
<dbReference type="EMBL" id="RKST01000013">
    <property type="protein sequence ID" value="RUM97286.1"/>
    <property type="molecule type" value="Genomic_DNA"/>
</dbReference>
<name>A0A432V561_9HYPH</name>